<accession>A0A3P8CGH6</accession>
<evidence type="ECO:0000313" key="2">
    <source>
        <dbReference type="EMBL" id="VDO87248.1"/>
    </source>
</evidence>
<keyword evidence="3" id="KW-1185">Reference proteome</keyword>
<evidence type="ECO:0000313" key="3">
    <source>
        <dbReference type="Proteomes" id="UP000269396"/>
    </source>
</evidence>
<feature type="compositionally biased region" description="Low complexity" evidence="1">
    <location>
        <begin position="181"/>
        <end position="211"/>
    </location>
</feature>
<evidence type="ECO:0000256" key="1">
    <source>
        <dbReference type="SAM" id="MobiDB-lite"/>
    </source>
</evidence>
<feature type="region of interest" description="Disordered" evidence="1">
    <location>
        <begin position="175"/>
        <end position="211"/>
    </location>
</feature>
<dbReference type="EMBL" id="UZAL01003439">
    <property type="protein sequence ID" value="VDO87248.1"/>
    <property type="molecule type" value="Genomic_DNA"/>
</dbReference>
<proteinExistence type="predicted"/>
<protein>
    <submittedName>
        <fullName evidence="2">Uncharacterized protein</fullName>
    </submittedName>
</protein>
<dbReference type="AlphaFoldDB" id="A0A3P8CGH6"/>
<gene>
    <name evidence="2" type="ORF">SMTD_LOCUS2461</name>
</gene>
<feature type="region of interest" description="Disordered" evidence="1">
    <location>
        <begin position="307"/>
        <end position="344"/>
    </location>
</feature>
<name>A0A3P8CGH6_9TREM</name>
<organism evidence="2 3">
    <name type="scientific">Schistosoma mattheei</name>
    <dbReference type="NCBI Taxonomy" id="31246"/>
    <lineage>
        <taxon>Eukaryota</taxon>
        <taxon>Metazoa</taxon>
        <taxon>Spiralia</taxon>
        <taxon>Lophotrochozoa</taxon>
        <taxon>Platyhelminthes</taxon>
        <taxon>Trematoda</taxon>
        <taxon>Digenea</taxon>
        <taxon>Strigeidida</taxon>
        <taxon>Schistosomatoidea</taxon>
        <taxon>Schistosomatidae</taxon>
        <taxon>Schistosoma</taxon>
    </lineage>
</organism>
<sequence>MNDMWINVAGPLLVGDVNRRISPANTRTIHLQQCLYQQYMYNSTSPLSVPAPSFYVNQNESSHVIPTLNNTYYGLTTPKHGNCSSGNLLLWSSLIKLNASLKSTTVYSKFHLLISYCSTDRSNNSTTSIPVTVATITTPNTASQQLTSNPDDHQTTSVVSDSCLFSKITTPTVQSQSPLLSHSDNSSNKESSPSFSSTSTTISDGSQLPNVNGNNNNNIITHLNVFITTCSTCPKCKHYVYDEEIMAGWSTDENDYRTFCPFCKTYFIPQLSIRIFGDTCGGVGGGVYNQSAKLQQRQQSREQHLRTTFSQSSNNPSNLQCDRNDSTESIQSKSCTSAPVQSTS</sequence>
<dbReference type="Proteomes" id="UP000269396">
    <property type="component" value="Unassembled WGS sequence"/>
</dbReference>
<reference evidence="2 3" key="1">
    <citation type="submission" date="2018-11" db="EMBL/GenBank/DDBJ databases">
        <authorList>
            <consortium name="Pathogen Informatics"/>
        </authorList>
    </citation>
    <scope>NUCLEOTIDE SEQUENCE [LARGE SCALE GENOMIC DNA]</scope>
    <source>
        <strain>Denwood</strain>
        <strain evidence="3">Zambia</strain>
    </source>
</reference>